<evidence type="ECO:0000313" key="2">
    <source>
        <dbReference type="EMBL" id="KAA6367296.1"/>
    </source>
</evidence>
<feature type="compositionally biased region" description="Low complexity" evidence="1">
    <location>
        <begin position="19"/>
        <end position="33"/>
    </location>
</feature>
<comment type="caution">
    <text evidence="2">The sequence shown here is derived from an EMBL/GenBank/DDBJ whole genome shotgun (WGS) entry which is preliminary data.</text>
</comment>
<name>A0A5J4U8R9_9EUKA</name>
<gene>
    <name evidence="2" type="ORF">EZS28_037177</name>
</gene>
<reference evidence="2 3" key="1">
    <citation type="submission" date="2019-03" db="EMBL/GenBank/DDBJ databases">
        <title>Single cell metagenomics reveals metabolic interactions within the superorganism composed of flagellate Streblomastix strix and complex community of Bacteroidetes bacteria on its surface.</title>
        <authorList>
            <person name="Treitli S.C."/>
            <person name="Kolisko M."/>
            <person name="Husnik F."/>
            <person name="Keeling P."/>
            <person name="Hampl V."/>
        </authorList>
    </citation>
    <scope>NUCLEOTIDE SEQUENCE [LARGE SCALE GENOMIC DNA]</scope>
    <source>
        <strain evidence="2">ST1C</strain>
    </source>
</reference>
<feature type="region of interest" description="Disordered" evidence="1">
    <location>
        <begin position="1"/>
        <end position="80"/>
    </location>
</feature>
<organism evidence="2 3">
    <name type="scientific">Streblomastix strix</name>
    <dbReference type="NCBI Taxonomy" id="222440"/>
    <lineage>
        <taxon>Eukaryota</taxon>
        <taxon>Metamonada</taxon>
        <taxon>Preaxostyla</taxon>
        <taxon>Oxymonadida</taxon>
        <taxon>Streblomastigidae</taxon>
        <taxon>Streblomastix</taxon>
    </lineage>
</organism>
<dbReference type="AlphaFoldDB" id="A0A5J4U8R9"/>
<feature type="compositionally biased region" description="Polar residues" evidence="1">
    <location>
        <begin position="45"/>
        <end position="71"/>
    </location>
</feature>
<protein>
    <submittedName>
        <fullName evidence="2">Uncharacterized protein</fullName>
    </submittedName>
</protein>
<evidence type="ECO:0000256" key="1">
    <source>
        <dbReference type="SAM" id="MobiDB-lite"/>
    </source>
</evidence>
<proteinExistence type="predicted"/>
<accession>A0A5J4U8R9</accession>
<dbReference type="Proteomes" id="UP000324800">
    <property type="component" value="Unassembled WGS sequence"/>
</dbReference>
<dbReference type="EMBL" id="SNRW01018481">
    <property type="protein sequence ID" value="KAA6367296.1"/>
    <property type="molecule type" value="Genomic_DNA"/>
</dbReference>
<evidence type="ECO:0000313" key="3">
    <source>
        <dbReference type="Proteomes" id="UP000324800"/>
    </source>
</evidence>
<sequence length="142" mass="15727">MSFSDQITPAIDANPIIDSGTGVTGTSTSKDTSIGTIGQARTYARSDQQHPIQTENTISNSFSVDESQGSVDSYARNDHSHPNNVSTMLQLFLQQMGSEIMPEDLLQKFYAPTEIQLLQIISFQEHIQIVDGVRLCEFPYKN</sequence>